<name>A0A7I4BWE3_PHYPA</name>
<organism evidence="1 2">
    <name type="scientific">Physcomitrium patens</name>
    <name type="common">Spreading-leaved earth moss</name>
    <name type="synonym">Physcomitrella patens</name>
    <dbReference type="NCBI Taxonomy" id="3218"/>
    <lineage>
        <taxon>Eukaryota</taxon>
        <taxon>Viridiplantae</taxon>
        <taxon>Streptophyta</taxon>
        <taxon>Embryophyta</taxon>
        <taxon>Bryophyta</taxon>
        <taxon>Bryophytina</taxon>
        <taxon>Bryopsida</taxon>
        <taxon>Funariidae</taxon>
        <taxon>Funariales</taxon>
        <taxon>Funariaceae</taxon>
        <taxon>Physcomitrium</taxon>
    </lineage>
</organism>
<evidence type="ECO:0000313" key="1">
    <source>
        <dbReference type="EnsemblPlants" id="Pp3c1_33050V3.2"/>
    </source>
</evidence>
<reference evidence="1" key="3">
    <citation type="submission" date="2020-12" db="UniProtKB">
        <authorList>
            <consortium name="EnsemblPlants"/>
        </authorList>
    </citation>
    <scope>IDENTIFICATION</scope>
</reference>
<dbReference type="RefSeq" id="XP_024393079.1">
    <property type="nucleotide sequence ID" value="XM_024537311.2"/>
</dbReference>
<proteinExistence type="predicted"/>
<evidence type="ECO:0000313" key="2">
    <source>
        <dbReference type="Proteomes" id="UP000006727"/>
    </source>
</evidence>
<accession>A0A7I4BWE3</accession>
<dbReference type="AlphaFoldDB" id="A0A7I4BWE3"/>
<sequence>MRFKMECALTERSRNTVLRKRAAESLKSQVQPLKMSDLALPKRGLRPISTSTAPVTSSKVARAAYPSYTSLTEIIPSSGSVADESGDTPRTPMRNRLVEKAARAYLLHSDAFDRRNPESTPWKQSISRFLPRMSVFNMALNPLNIFNSAFQVFRFYITGARALQPQIRATISRSVSRSMSMPIKRMSYAHDLSIL</sequence>
<reference evidence="1 2" key="2">
    <citation type="journal article" date="2018" name="Plant J.">
        <title>The Physcomitrella patens chromosome-scale assembly reveals moss genome structure and evolution.</title>
        <authorList>
            <person name="Lang D."/>
            <person name="Ullrich K.K."/>
            <person name="Murat F."/>
            <person name="Fuchs J."/>
            <person name="Jenkins J."/>
            <person name="Haas F.B."/>
            <person name="Piednoel M."/>
            <person name="Gundlach H."/>
            <person name="Van Bel M."/>
            <person name="Meyberg R."/>
            <person name="Vives C."/>
            <person name="Morata J."/>
            <person name="Symeonidi A."/>
            <person name="Hiss M."/>
            <person name="Muchero W."/>
            <person name="Kamisugi Y."/>
            <person name="Saleh O."/>
            <person name="Blanc G."/>
            <person name="Decker E.L."/>
            <person name="van Gessel N."/>
            <person name="Grimwood J."/>
            <person name="Hayes R.D."/>
            <person name="Graham S.W."/>
            <person name="Gunter L.E."/>
            <person name="McDaniel S.F."/>
            <person name="Hoernstein S.N.W."/>
            <person name="Larsson A."/>
            <person name="Li F.W."/>
            <person name="Perroud P.F."/>
            <person name="Phillips J."/>
            <person name="Ranjan P."/>
            <person name="Rokshar D.S."/>
            <person name="Rothfels C.J."/>
            <person name="Schneider L."/>
            <person name="Shu S."/>
            <person name="Stevenson D.W."/>
            <person name="Thummler F."/>
            <person name="Tillich M."/>
            <person name="Villarreal Aguilar J.C."/>
            <person name="Widiez T."/>
            <person name="Wong G.K."/>
            <person name="Wymore A."/>
            <person name="Zhang Y."/>
            <person name="Zimmer A.D."/>
            <person name="Quatrano R.S."/>
            <person name="Mayer K.F.X."/>
            <person name="Goodstein D."/>
            <person name="Casacuberta J.M."/>
            <person name="Vandepoele K."/>
            <person name="Reski R."/>
            <person name="Cuming A.C."/>
            <person name="Tuskan G.A."/>
            <person name="Maumus F."/>
            <person name="Salse J."/>
            <person name="Schmutz J."/>
            <person name="Rensing S.A."/>
        </authorList>
    </citation>
    <scope>NUCLEOTIDE SEQUENCE [LARGE SCALE GENOMIC DNA]</scope>
    <source>
        <strain evidence="1 2">cv. Gransden 2004</strain>
    </source>
</reference>
<dbReference type="Gramene" id="Pp3c1_33050V3.2">
    <property type="protein sequence ID" value="Pp3c1_33050V3.2"/>
    <property type="gene ID" value="Pp3c1_33050"/>
</dbReference>
<reference evidence="1 2" key="1">
    <citation type="journal article" date="2008" name="Science">
        <title>The Physcomitrella genome reveals evolutionary insights into the conquest of land by plants.</title>
        <authorList>
            <person name="Rensing S."/>
            <person name="Lang D."/>
            <person name="Zimmer A."/>
            <person name="Terry A."/>
            <person name="Salamov A."/>
            <person name="Shapiro H."/>
            <person name="Nishiyama T."/>
            <person name="Perroud P.-F."/>
            <person name="Lindquist E."/>
            <person name="Kamisugi Y."/>
            <person name="Tanahashi T."/>
            <person name="Sakakibara K."/>
            <person name="Fujita T."/>
            <person name="Oishi K."/>
            <person name="Shin-I T."/>
            <person name="Kuroki Y."/>
            <person name="Toyoda A."/>
            <person name="Suzuki Y."/>
            <person name="Hashimoto A."/>
            <person name="Yamaguchi K."/>
            <person name="Sugano A."/>
            <person name="Kohara Y."/>
            <person name="Fujiyama A."/>
            <person name="Anterola A."/>
            <person name="Aoki S."/>
            <person name="Ashton N."/>
            <person name="Barbazuk W.B."/>
            <person name="Barker E."/>
            <person name="Bennetzen J."/>
            <person name="Bezanilla M."/>
            <person name="Blankenship R."/>
            <person name="Cho S.H."/>
            <person name="Dutcher S."/>
            <person name="Estelle M."/>
            <person name="Fawcett J.A."/>
            <person name="Gundlach H."/>
            <person name="Hanada K."/>
            <person name="Heyl A."/>
            <person name="Hicks K.A."/>
            <person name="Hugh J."/>
            <person name="Lohr M."/>
            <person name="Mayer K."/>
            <person name="Melkozernov A."/>
            <person name="Murata T."/>
            <person name="Nelson D."/>
            <person name="Pils B."/>
            <person name="Prigge M."/>
            <person name="Reiss B."/>
            <person name="Renner T."/>
            <person name="Rombauts S."/>
            <person name="Rushton P."/>
            <person name="Sanderfoot A."/>
            <person name="Schween G."/>
            <person name="Shiu S.-H."/>
            <person name="Stueber K."/>
            <person name="Theodoulou F.L."/>
            <person name="Tu H."/>
            <person name="Van de Peer Y."/>
            <person name="Verrier P.J."/>
            <person name="Waters E."/>
            <person name="Wood A."/>
            <person name="Yang L."/>
            <person name="Cove D."/>
            <person name="Cuming A."/>
            <person name="Hasebe M."/>
            <person name="Lucas S."/>
            <person name="Mishler D.B."/>
            <person name="Reski R."/>
            <person name="Grigoriev I."/>
            <person name="Quatrano R.S."/>
            <person name="Boore J.L."/>
        </authorList>
    </citation>
    <scope>NUCLEOTIDE SEQUENCE [LARGE SCALE GENOMIC DNA]</scope>
    <source>
        <strain evidence="1 2">cv. Gransden 2004</strain>
    </source>
</reference>
<gene>
    <name evidence="1" type="primary">LOC112290620</name>
</gene>
<dbReference type="EMBL" id="ABEU02000001">
    <property type="status" value="NOT_ANNOTATED_CDS"/>
    <property type="molecule type" value="Genomic_DNA"/>
</dbReference>
<dbReference type="PANTHER" id="PTHR34569">
    <property type="entry name" value="EXPRESSED PROTEIN"/>
    <property type="match status" value="1"/>
</dbReference>
<dbReference type="PANTHER" id="PTHR34569:SF2">
    <property type="entry name" value="EXPRESSED PROTEIN"/>
    <property type="match status" value="1"/>
</dbReference>
<keyword evidence="2" id="KW-1185">Reference proteome</keyword>
<protein>
    <submittedName>
        <fullName evidence="1">Uncharacterized protein</fullName>
    </submittedName>
</protein>
<dbReference type="GeneID" id="112290620"/>
<dbReference type="Proteomes" id="UP000006727">
    <property type="component" value="Chromosome 1"/>
</dbReference>
<dbReference type="EnsemblPlants" id="Pp3c1_33050V3.2">
    <property type="protein sequence ID" value="Pp3c1_33050V3.2"/>
    <property type="gene ID" value="Pp3c1_33050"/>
</dbReference>